<gene>
    <name evidence="2" type="ORF">Pyn_00067</name>
</gene>
<evidence type="ECO:0000256" key="1">
    <source>
        <dbReference type="SAM" id="MobiDB-lite"/>
    </source>
</evidence>
<dbReference type="EMBL" id="PJQY01000647">
    <property type="protein sequence ID" value="PQQ09067.1"/>
    <property type="molecule type" value="Genomic_DNA"/>
</dbReference>
<dbReference type="AlphaFoldDB" id="A0A314YRW8"/>
<sequence>MSHFMSGFVATSVRSHVAVNSEEECVALCGYCRVAEWTWNSGANPFGGRKSAKVIPTNRDMPSPQGRTRQMKSRTLATQEVWDCFCG</sequence>
<reference evidence="2 3" key="1">
    <citation type="submission" date="2018-02" db="EMBL/GenBank/DDBJ databases">
        <title>Draft genome of wild Prunus yedoensis var. nudiflora.</title>
        <authorList>
            <person name="Baek S."/>
            <person name="Kim J.-H."/>
            <person name="Choi K."/>
            <person name="Kim G.-B."/>
            <person name="Cho A."/>
            <person name="Jang H."/>
            <person name="Shin C.-H."/>
            <person name="Yu H.-J."/>
            <person name="Mun J.-H."/>
        </authorList>
    </citation>
    <scope>NUCLEOTIDE SEQUENCE [LARGE SCALE GENOMIC DNA]</scope>
    <source>
        <strain evidence="3">cv. Jeju island</strain>
        <tissue evidence="2">Leaf</tissue>
    </source>
</reference>
<comment type="caution">
    <text evidence="2">The sequence shown here is derived from an EMBL/GenBank/DDBJ whole genome shotgun (WGS) entry which is preliminary data.</text>
</comment>
<evidence type="ECO:0000313" key="2">
    <source>
        <dbReference type="EMBL" id="PQQ09067.1"/>
    </source>
</evidence>
<feature type="region of interest" description="Disordered" evidence="1">
    <location>
        <begin position="50"/>
        <end position="72"/>
    </location>
</feature>
<dbReference type="Proteomes" id="UP000250321">
    <property type="component" value="Unassembled WGS sequence"/>
</dbReference>
<evidence type="ECO:0000313" key="3">
    <source>
        <dbReference type="Proteomes" id="UP000250321"/>
    </source>
</evidence>
<keyword evidence="3" id="KW-1185">Reference proteome</keyword>
<accession>A0A314YRW8</accession>
<organism evidence="2 3">
    <name type="scientific">Prunus yedoensis var. nudiflora</name>
    <dbReference type="NCBI Taxonomy" id="2094558"/>
    <lineage>
        <taxon>Eukaryota</taxon>
        <taxon>Viridiplantae</taxon>
        <taxon>Streptophyta</taxon>
        <taxon>Embryophyta</taxon>
        <taxon>Tracheophyta</taxon>
        <taxon>Spermatophyta</taxon>
        <taxon>Magnoliopsida</taxon>
        <taxon>eudicotyledons</taxon>
        <taxon>Gunneridae</taxon>
        <taxon>Pentapetalae</taxon>
        <taxon>rosids</taxon>
        <taxon>fabids</taxon>
        <taxon>Rosales</taxon>
        <taxon>Rosaceae</taxon>
        <taxon>Amygdaloideae</taxon>
        <taxon>Amygdaleae</taxon>
        <taxon>Prunus</taxon>
    </lineage>
</organism>
<name>A0A314YRW8_PRUYE</name>
<proteinExistence type="predicted"/>
<protein>
    <submittedName>
        <fullName evidence="2">Uncharacterized protein</fullName>
    </submittedName>
</protein>